<dbReference type="GO" id="GO:0016763">
    <property type="term" value="F:pentosyltransferase activity"/>
    <property type="evidence" value="ECO:0007669"/>
    <property type="project" value="TreeGrafter"/>
</dbReference>
<sequence>MFSRLKPFFTHPGTGSHAPLRIFWVGLAVRLLYITIAHTYRIRLLLDHFQFGWEAGRIARALVTGYGYADPFLGHTGPTTWIPPLFPLLIAAIFKLFGVYTPLSAWMVFAIDSVFSAATALAVYEIAFRCYDAAGLGRRIALWSAWLWALYPAAMQYAVHWVWDMSLTTFLFSWTLVIALRVRSIGEPAGQSNPQTAFRWGFFGFLWGLIALTNPSLLIVLPACGIWMLWGSRSSFNSSVQAASKAVFAGIIFSLCLAPWVYRNFQVFHAFIPTRGNLGAELYQSTLEENGGFP</sequence>
<evidence type="ECO:0000256" key="2">
    <source>
        <dbReference type="ARBA" id="ARBA00022475"/>
    </source>
</evidence>
<evidence type="ECO:0000256" key="7">
    <source>
        <dbReference type="ARBA" id="ARBA00023136"/>
    </source>
</evidence>
<keyword evidence="5 8" id="KW-0812">Transmembrane</keyword>
<feature type="transmembrane region" description="Helical" evidence="8">
    <location>
        <begin position="106"/>
        <end position="128"/>
    </location>
</feature>
<proteinExistence type="predicted"/>
<keyword evidence="6 8" id="KW-1133">Transmembrane helix</keyword>
<name>A0A7W7ZE76_9BACT</name>
<evidence type="ECO:0000256" key="3">
    <source>
        <dbReference type="ARBA" id="ARBA00022676"/>
    </source>
</evidence>
<dbReference type="AlphaFoldDB" id="A0A7W7ZE76"/>
<dbReference type="RefSeq" id="WP_246409029.1">
    <property type="nucleotide sequence ID" value="NZ_JACHIP010000003.1"/>
</dbReference>
<dbReference type="PANTHER" id="PTHR33908">
    <property type="entry name" value="MANNOSYLTRANSFERASE YKCB-RELATED"/>
    <property type="match status" value="1"/>
</dbReference>
<keyword evidence="2" id="KW-1003">Cell membrane</keyword>
<dbReference type="Proteomes" id="UP000540989">
    <property type="component" value="Unassembled WGS sequence"/>
</dbReference>
<reference evidence="9 10" key="1">
    <citation type="submission" date="2020-08" db="EMBL/GenBank/DDBJ databases">
        <title>Genomic Encyclopedia of Type Strains, Phase IV (KMG-V): Genome sequencing to study the core and pangenomes of soil and plant-associated prokaryotes.</title>
        <authorList>
            <person name="Whitman W."/>
        </authorList>
    </citation>
    <scope>NUCLEOTIDE SEQUENCE [LARGE SCALE GENOMIC DNA]</scope>
    <source>
        <strain evidence="9 10">M8UP14</strain>
    </source>
</reference>
<evidence type="ECO:0000256" key="8">
    <source>
        <dbReference type="SAM" id="Phobius"/>
    </source>
</evidence>
<organism evidence="9 10">
    <name type="scientific">Granulicella aggregans</name>
    <dbReference type="NCBI Taxonomy" id="474949"/>
    <lineage>
        <taxon>Bacteria</taxon>
        <taxon>Pseudomonadati</taxon>
        <taxon>Acidobacteriota</taxon>
        <taxon>Terriglobia</taxon>
        <taxon>Terriglobales</taxon>
        <taxon>Acidobacteriaceae</taxon>
        <taxon>Granulicella</taxon>
    </lineage>
</organism>
<evidence type="ECO:0000313" key="10">
    <source>
        <dbReference type="Proteomes" id="UP000540989"/>
    </source>
</evidence>
<keyword evidence="4" id="KW-0808">Transferase</keyword>
<keyword evidence="10" id="KW-1185">Reference proteome</keyword>
<gene>
    <name evidence="9" type="ORF">HDF16_002422</name>
</gene>
<dbReference type="GO" id="GO:0009103">
    <property type="term" value="P:lipopolysaccharide biosynthetic process"/>
    <property type="evidence" value="ECO:0007669"/>
    <property type="project" value="UniProtKB-ARBA"/>
</dbReference>
<dbReference type="GO" id="GO:0005886">
    <property type="term" value="C:plasma membrane"/>
    <property type="evidence" value="ECO:0007669"/>
    <property type="project" value="UniProtKB-SubCell"/>
</dbReference>
<evidence type="ECO:0000256" key="1">
    <source>
        <dbReference type="ARBA" id="ARBA00004651"/>
    </source>
</evidence>
<evidence type="ECO:0000256" key="4">
    <source>
        <dbReference type="ARBA" id="ARBA00022679"/>
    </source>
</evidence>
<dbReference type="PANTHER" id="PTHR33908:SF11">
    <property type="entry name" value="MEMBRANE PROTEIN"/>
    <property type="match status" value="1"/>
</dbReference>
<evidence type="ECO:0008006" key="11">
    <source>
        <dbReference type="Google" id="ProtNLM"/>
    </source>
</evidence>
<feature type="transmembrane region" description="Helical" evidence="8">
    <location>
        <begin position="20"/>
        <end position="40"/>
    </location>
</feature>
<dbReference type="InterPro" id="IPR050297">
    <property type="entry name" value="LipidA_mod_glycosyltrf_83"/>
</dbReference>
<comment type="subcellular location">
    <subcellularLocation>
        <location evidence="1">Cell membrane</location>
        <topology evidence="1">Multi-pass membrane protein</topology>
    </subcellularLocation>
</comment>
<feature type="transmembrane region" description="Helical" evidence="8">
    <location>
        <begin position="242"/>
        <end position="262"/>
    </location>
</feature>
<accession>A0A7W7ZE76</accession>
<protein>
    <recommendedName>
        <fullName evidence="11">Dolichyl-phosphate-mannose-protein mannosyltransferase</fullName>
    </recommendedName>
</protein>
<evidence type="ECO:0000256" key="6">
    <source>
        <dbReference type="ARBA" id="ARBA00022989"/>
    </source>
</evidence>
<feature type="transmembrane region" description="Helical" evidence="8">
    <location>
        <begin position="202"/>
        <end position="230"/>
    </location>
</feature>
<dbReference type="EMBL" id="JACHIP010000003">
    <property type="protein sequence ID" value="MBB5057716.1"/>
    <property type="molecule type" value="Genomic_DNA"/>
</dbReference>
<evidence type="ECO:0000256" key="5">
    <source>
        <dbReference type="ARBA" id="ARBA00022692"/>
    </source>
</evidence>
<feature type="transmembrane region" description="Helical" evidence="8">
    <location>
        <begin position="81"/>
        <end position="100"/>
    </location>
</feature>
<keyword evidence="3" id="KW-0328">Glycosyltransferase</keyword>
<evidence type="ECO:0000313" key="9">
    <source>
        <dbReference type="EMBL" id="MBB5057716.1"/>
    </source>
</evidence>
<comment type="caution">
    <text evidence="9">The sequence shown here is derived from an EMBL/GenBank/DDBJ whole genome shotgun (WGS) entry which is preliminary data.</text>
</comment>
<keyword evidence="7 8" id="KW-0472">Membrane</keyword>
<feature type="transmembrane region" description="Helical" evidence="8">
    <location>
        <begin position="165"/>
        <end position="182"/>
    </location>
</feature>